<dbReference type="GO" id="GO:0003735">
    <property type="term" value="F:structural constituent of ribosome"/>
    <property type="evidence" value="ECO:0007669"/>
    <property type="project" value="InterPro"/>
</dbReference>
<evidence type="ECO:0000256" key="3">
    <source>
        <dbReference type="ARBA" id="ARBA00064542"/>
    </source>
</evidence>
<protein>
    <recommendedName>
        <fullName evidence="4">Small ribosomal subunit protein uS15</fullName>
    </recommendedName>
</protein>
<comment type="function">
    <text evidence="4 6">One of the primary rRNA binding proteins, it binds directly to 16S rRNA where it helps nucleate assembly of the platform of the 30S subunit by binding and bridging several RNA helices of the 16S rRNA.</text>
</comment>
<dbReference type="GO" id="GO:0022627">
    <property type="term" value="C:cytosolic small ribosomal subunit"/>
    <property type="evidence" value="ECO:0007669"/>
    <property type="project" value="TreeGrafter"/>
</dbReference>
<dbReference type="SUPFAM" id="SSF47060">
    <property type="entry name" value="S15/NS1 RNA-binding domain"/>
    <property type="match status" value="1"/>
</dbReference>
<dbReference type="Pfam" id="PF00312">
    <property type="entry name" value="Ribosomal_S15"/>
    <property type="match status" value="1"/>
</dbReference>
<dbReference type="NCBIfam" id="TIGR00952">
    <property type="entry name" value="S15_bact"/>
    <property type="match status" value="1"/>
</dbReference>
<dbReference type="SMART" id="SM01387">
    <property type="entry name" value="Ribosomal_S15"/>
    <property type="match status" value="1"/>
</dbReference>
<feature type="region of interest" description="Disordered" evidence="7">
    <location>
        <begin position="94"/>
        <end position="118"/>
    </location>
</feature>
<evidence type="ECO:0000313" key="8">
    <source>
        <dbReference type="EMBL" id="MBI4132942.1"/>
    </source>
</evidence>
<accession>A0A933DTJ0</accession>
<dbReference type="PANTHER" id="PTHR23321:SF26">
    <property type="entry name" value="SMALL RIBOSOMAL SUBUNIT PROTEIN US15M"/>
    <property type="match status" value="1"/>
</dbReference>
<keyword evidence="4 6" id="KW-0694">RNA-binding</keyword>
<dbReference type="Proteomes" id="UP000756703">
    <property type="component" value="Unassembled WGS sequence"/>
</dbReference>
<dbReference type="FunFam" id="1.10.287.10:FF:000002">
    <property type="entry name" value="30S ribosomal protein S15"/>
    <property type="match status" value="1"/>
</dbReference>
<dbReference type="CDD" id="cd00353">
    <property type="entry name" value="Ribosomal_S15p_S13e"/>
    <property type="match status" value="1"/>
</dbReference>
<name>A0A933DTJ0_9BACT</name>
<evidence type="ECO:0000256" key="5">
    <source>
        <dbReference type="RuleBase" id="RU003919"/>
    </source>
</evidence>
<dbReference type="InterPro" id="IPR005290">
    <property type="entry name" value="Ribosomal_uS15_bac-type"/>
</dbReference>
<dbReference type="AlphaFoldDB" id="A0A933DTJ0"/>
<dbReference type="EMBL" id="JACQMI010000017">
    <property type="protein sequence ID" value="MBI4132942.1"/>
    <property type="molecule type" value="Genomic_DNA"/>
</dbReference>
<keyword evidence="2 4" id="KW-0687">Ribonucleoprotein</keyword>
<dbReference type="GO" id="GO:0019843">
    <property type="term" value="F:rRNA binding"/>
    <property type="evidence" value="ECO:0007669"/>
    <property type="project" value="UniProtKB-UniRule"/>
</dbReference>
<gene>
    <name evidence="4 8" type="primary">rpsO</name>
    <name evidence="8" type="ORF">HY473_02555</name>
</gene>
<dbReference type="InterPro" id="IPR000589">
    <property type="entry name" value="Ribosomal_uS15"/>
</dbReference>
<proteinExistence type="inferred from homology"/>
<dbReference type="Gene3D" id="6.10.250.3130">
    <property type="match status" value="1"/>
</dbReference>
<sequence>MLDKKKKDRIIAKYKTHESDTGSPEVQIAILSAEVKELTEHLKTHKKDFSSRRGLIKKVAQRRRLLHYLQRENPESYEGIIRGLHIKKRAEHTLAPEDETAVSEEHALPAPEAEESEA</sequence>
<dbReference type="HAMAP" id="MF_01343_B">
    <property type="entry name" value="Ribosomal_uS15_B"/>
    <property type="match status" value="1"/>
</dbReference>
<dbReference type="PROSITE" id="PS00362">
    <property type="entry name" value="RIBOSOMAL_S15"/>
    <property type="match status" value="1"/>
</dbReference>
<evidence type="ECO:0000256" key="2">
    <source>
        <dbReference type="ARBA" id="ARBA00023274"/>
    </source>
</evidence>
<comment type="similarity">
    <text evidence="4 5">Belongs to the universal ribosomal protein uS15 family.</text>
</comment>
<keyword evidence="4 6" id="KW-0699">rRNA-binding</keyword>
<evidence type="ECO:0000256" key="1">
    <source>
        <dbReference type="ARBA" id="ARBA00022980"/>
    </source>
</evidence>
<comment type="subunit">
    <text evidence="3 4">Part of the 30S ribosomal subunit. Forms a bridge to the 50S subunit in the 70S ribosome, contacting the 23S rRNA.</text>
</comment>
<dbReference type="Gene3D" id="1.10.287.10">
    <property type="entry name" value="S15/NS1, RNA-binding"/>
    <property type="match status" value="1"/>
</dbReference>
<dbReference type="PANTHER" id="PTHR23321">
    <property type="entry name" value="RIBOSOMAL PROTEIN S15, BACTERIAL AND ORGANELLAR"/>
    <property type="match status" value="1"/>
</dbReference>
<keyword evidence="1 4" id="KW-0689">Ribosomal protein</keyword>
<reference evidence="8" key="1">
    <citation type="submission" date="2020-07" db="EMBL/GenBank/DDBJ databases">
        <title>Huge and variable diversity of episymbiotic CPR bacteria and DPANN archaea in groundwater ecosystems.</title>
        <authorList>
            <person name="He C.Y."/>
            <person name="Keren R."/>
            <person name="Whittaker M."/>
            <person name="Farag I.F."/>
            <person name="Doudna J."/>
            <person name="Cate J.H.D."/>
            <person name="Banfield J.F."/>
        </authorList>
    </citation>
    <scope>NUCLEOTIDE SEQUENCE</scope>
    <source>
        <strain evidence="8">NC_groundwater_1225_Ag_S-0.1um_56_177</strain>
    </source>
</reference>
<dbReference type="InterPro" id="IPR009068">
    <property type="entry name" value="uS15_NS1_RNA-bd_sf"/>
</dbReference>
<evidence type="ECO:0000313" key="9">
    <source>
        <dbReference type="Proteomes" id="UP000756703"/>
    </source>
</evidence>
<comment type="caution">
    <text evidence="8">The sequence shown here is derived from an EMBL/GenBank/DDBJ whole genome shotgun (WGS) entry which is preliminary data.</text>
</comment>
<evidence type="ECO:0000256" key="6">
    <source>
        <dbReference type="RuleBase" id="RU004524"/>
    </source>
</evidence>
<organism evidence="8 9">
    <name type="scientific">Candidatus Sungiibacteriota bacterium</name>
    <dbReference type="NCBI Taxonomy" id="2750080"/>
    <lineage>
        <taxon>Bacteria</taxon>
        <taxon>Candidatus Sungiibacteriota</taxon>
    </lineage>
</organism>
<comment type="function">
    <text evidence="4">Forms an intersubunit bridge (bridge B4) with the 23S rRNA of the 50S subunit in the ribosome.</text>
</comment>
<dbReference type="GO" id="GO:0006412">
    <property type="term" value="P:translation"/>
    <property type="evidence" value="ECO:0007669"/>
    <property type="project" value="UniProtKB-UniRule"/>
</dbReference>
<evidence type="ECO:0000256" key="4">
    <source>
        <dbReference type="HAMAP-Rule" id="MF_01343"/>
    </source>
</evidence>
<evidence type="ECO:0000256" key="7">
    <source>
        <dbReference type="SAM" id="MobiDB-lite"/>
    </source>
</evidence>